<accession>A0A0V0GUQ7</accession>
<protein>
    <submittedName>
        <fullName evidence="1">Putative ovule protein</fullName>
    </submittedName>
</protein>
<organism evidence="1">
    <name type="scientific">Solanum chacoense</name>
    <name type="common">Chaco potato</name>
    <dbReference type="NCBI Taxonomy" id="4108"/>
    <lineage>
        <taxon>Eukaryota</taxon>
        <taxon>Viridiplantae</taxon>
        <taxon>Streptophyta</taxon>
        <taxon>Embryophyta</taxon>
        <taxon>Tracheophyta</taxon>
        <taxon>Spermatophyta</taxon>
        <taxon>Magnoliopsida</taxon>
        <taxon>eudicotyledons</taxon>
        <taxon>Gunneridae</taxon>
        <taxon>Pentapetalae</taxon>
        <taxon>asterids</taxon>
        <taxon>lamiids</taxon>
        <taxon>Solanales</taxon>
        <taxon>Solanaceae</taxon>
        <taxon>Solanoideae</taxon>
        <taxon>Solaneae</taxon>
        <taxon>Solanum</taxon>
    </lineage>
</organism>
<dbReference type="EMBL" id="GEDG01030677">
    <property type="protein sequence ID" value="JAP11800.1"/>
    <property type="molecule type" value="Transcribed_RNA"/>
</dbReference>
<name>A0A0V0GUQ7_SOLCH</name>
<sequence length="65" mass="7895">MDWEECLKSLFTFPRSVQSTGQCHNFQWWSPQGWNLIFRRALNDWEIERITNLFQGPSCHSRHLQ</sequence>
<dbReference type="AlphaFoldDB" id="A0A0V0GUQ7"/>
<evidence type="ECO:0000313" key="1">
    <source>
        <dbReference type="EMBL" id="JAP11800.1"/>
    </source>
</evidence>
<reference evidence="1" key="1">
    <citation type="submission" date="2015-12" db="EMBL/GenBank/DDBJ databases">
        <title>Gene expression during late stages of embryo sac development: a critical building block for successful pollen-pistil interactions.</title>
        <authorList>
            <person name="Liu Y."/>
            <person name="Joly V."/>
            <person name="Sabar M."/>
            <person name="Matton D.P."/>
        </authorList>
    </citation>
    <scope>NUCLEOTIDE SEQUENCE</scope>
</reference>
<proteinExistence type="predicted"/>